<dbReference type="EMBL" id="CM042051">
    <property type="protein sequence ID" value="KAI3729793.1"/>
    <property type="molecule type" value="Genomic_DNA"/>
</dbReference>
<sequence>MRTPLSTGVKLDSDPSGENVDIKTYRGMIGSLLYLTASRPDIMFATCLCARYQANPKVSHLTAVKRIFRYLRGTQTLGLWYPKLSNFDLTAYTDADHAGCKLDRKSTSGCCQLLGNKLVSWSSKKQNCVSTSTAEAEYVAAASCCSQVLWMKTQLRDYGQQFDRIPILCDSKSAIAISANPVQHSKTRHIDVRYHFLKDHVEKGTIEMYFVPTELQLADIFTKALDERRAQPEGGSERVRKRKHEDPTSDEENNSVRAEEGEHERFPEEVSELRTTVLNQNEKLDALESLVIKNDSVLSREIQNSKTELLKAIPPTSAPTPTHADFSQFKEEVLRSLAEVIAKIPTSAAAAPATTEFITKADLTNFSKKITSNVLNISSKFVSKTTQQNKKIEDLLKNVKSSEGVLKRKEPEVTCSEEARKKARYEDSDDGDDQPQGTSDLHKGEKTPTPKPVETQKESNPSESNQSKEKGIERRSTSTSAEDLQATLKSPVPVIFLAPSTSSAPIVPIIAATPETIGALEEDEDEQLVDFSTSEDAFSSPERPTYVMRDAYESEYEKEEKSDSGKEEVEVVDVEEYVFKNAQPHHTSTTSELRESPEIDGYISEPSKEDPPQMKEPETMVVDEQAPSENPVQKASIGLPAKVFNKPPTFLESNPEASIEDHFRYIYYIRDGFIRGSEDNVRALKTFSLDVHVRMKTSEMASSEALKTMSEALKTFSEDVL</sequence>
<gene>
    <name evidence="1" type="ORF">L6452_18461</name>
</gene>
<name>A0ACB9C6E2_ARCLA</name>
<organism evidence="1 2">
    <name type="scientific">Arctium lappa</name>
    <name type="common">Greater burdock</name>
    <name type="synonym">Lappa major</name>
    <dbReference type="NCBI Taxonomy" id="4217"/>
    <lineage>
        <taxon>Eukaryota</taxon>
        <taxon>Viridiplantae</taxon>
        <taxon>Streptophyta</taxon>
        <taxon>Embryophyta</taxon>
        <taxon>Tracheophyta</taxon>
        <taxon>Spermatophyta</taxon>
        <taxon>Magnoliopsida</taxon>
        <taxon>eudicotyledons</taxon>
        <taxon>Gunneridae</taxon>
        <taxon>Pentapetalae</taxon>
        <taxon>asterids</taxon>
        <taxon>campanulids</taxon>
        <taxon>Asterales</taxon>
        <taxon>Asteraceae</taxon>
        <taxon>Carduoideae</taxon>
        <taxon>Cardueae</taxon>
        <taxon>Arctiinae</taxon>
        <taxon>Arctium</taxon>
    </lineage>
</organism>
<reference evidence="2" key="1">
    <citation type="journal article" date="2022" name="Mol. Ecol. Resour.">
        <title>The genomes of chicory, endive, great burdock and yacon provide insights into Asteraceae palaeo-polyploidization history and plant inulin production.</title>
        <authorList>
            <person name="Fan W."/>
            <person name="Wang S."/>
            <person name="Wang H."/>
            <person name="Wang A."/>
            <person name="Jiang F."/>
            <person name="Liu H."/>
            <person name="Zhao H."/>
            <person name="Xu D."/>
            <person name="Zhang Y."/>
        </authorList>
    </citation>
    <scope>NUCLEOTIDE SEQUENCE [LARGE SCALE GENOMIC DNA]</scope>
    <source>
        <strain evidence="2">cv. Niubang</strain>
    </source>
</reference>
<evidence type="ECO:0000313" key="2">
    <source>
        <dbReference type="Proteomes" id="UP001055879"/>
    </source>
</evidence>
<dbReference type="Proteomes" id="UP001055879">
    <property type="component" value="Linkage Group LG05"/>
</dbReference>
<comment type="caution">
    <text evidence="1">The sequence shown here is derived from an EMBL/GenBank/DDBJ whole genome shotgun (WGS) entry which is preliminary data.</text>
</comment>
<accession>A0ACB9C6E2</accession>
<protein>
    <submittedName>
        <fullName evidence="1">Uncharacterized protein</fullName>
    </submittedName>
</protein>
<proteinExistence type="predicted"/>
<keyword evidence="2" id="KW-1185">Reference proteome</keyword>
<evidence type="ECO:0000313" key="1">
    <source>
        <dbReference type="EMBL" id="KAI3729793.1"/>
    </source>
</evidence>
<reference evidence="1 2" key="2">
    <citation type="journal article" date="2022" name="Mol. Ecol. Resour.">
        <title>The genomes of chicory, endive, great burdock and yacon provide insights into Asteraceae paleo-polyploidization history and plant inulin production.</title>
        <authorList>
            <person name="Fan W."/>
            <person name="Wang S."/>
            <person name="Wang H."/>
            <person name="Wang A."/>
            <person name="Jiang F."/>
            <person name="Liu H."/>
            <person name="Zhao H."/>
            <person name="Xu D."/>
            <person name="Zhang Y."/>
        </authorList>
    </citation>
    <scope>NUCLEOTIDE SEQUENCE [LARGE SCALE GENOMIC DNA]</scope>
    <source>
        <strain evidence="2">cv. Niubang</strain>
    </source>
</reference>